<dbReference type="InterPro" id="IPR003593">
    <property type="entry name" value="AAA+_ATPase"/>
</dbReference>
<dbReference type="InterPro" id="IPR003439">
    <property type="entry name" value="ABC_transporter-like_ATP-bd"/>
</dbReference>
<dbReference type="EMBL" id="AP021858">
    <property type="protein sequence ID" value="BBO24386.1"/>
    <property type="molecule type" value="Genomic_DNA"/>
</dbReference>
<reference evidence="5" key="1">
    <citation type="journal article" name="DNA Res.">
        <title>The physiological potential of anammox bacteria as revealed by their core genome structure.</title>
        <authorList>
            <person name="Okubo T."/>
            <person name="Toyoda A."/>
            <person name="Fukuhara K."/>
            <person name="Uchiyama I."/>
            <person name="Harigaya Y."/>
            <person name="Kuroiwa M."/>
            <person name="Suzuki T."/>
            <person name="Murakami Y."/>
            <person name="Suwa Y."/>
            <person name="Takami H."/>
        </authorList>
    </citation>
    <scope>NUCLEOTIDE SEQUENCE</scope>
    <source>
        <strain evidence="5">317325-2</strain>
    </source>
</reference>
<accession>A0A809S5X1</accession>
<gene>
    <name evidence="5" type="ORF">NPRO_19810</name>
</gene>
<keyword evidence="2" id="KW-0547">Nucleotide-binding</keyword>
<dbReference type="SUPFAM" id="SSF52540">
    <property type="entry name" value="P-loop containing nucleoside triphosphate hydrolases"/>
    <property type="match status" value="1"/>
</dbReference>
<dbReference type="InterPro" id="IPR032823">
    <property type="entry name" value="BCA_ABC_TP_C"/>
</dbReference>
<dbReference type="GO" id="GO:0005886">
    <property type="term" value="C:plasma membrane"/>
    <property type="evidence" value="ECO:0007669"/>
    <property type="project" value="TreeGrafter"/>
</dbReference>
<dbReference type="PANTHER" id="PTHR45772">
    <property type="entry name" value="CONSERVED COMPONENT OF ABC TRANSPORTER FOR NATURAL AMINO ACIDS-RELATED"/>
    <property type="match status" value="1"/>
</dbReference>
<evidence type="ECO:0000256" key="2">
    <source>
        <dbReference type="ARBA" id="ARBA00022741"/>
    </source>
</evidence>
<dbReference type="GO" id="GO:0005524">
    <property type="term" value="F:ATP binding"/>
    <property type="evidence" value="ECO:0007669"/>
    <property type="project" value="UniProtKB-KW"/>
</dbReference>
<dbReference type="AlphaFoldDB" id="A0A809S5X1"/>
<dbReference type="GO" id="GO:0015192">
    <property type="term" value="F:L-phenylalanine transmembrane transporter activity"/>
    <property type="evidence" value="ECO:0007669"/>
    <property type="project" value="TreeGrafter"/>
</dbReference>
<keyword evidence="1" id="KW-0813">Transport</keyword>
<evidence type="ECO:0000313" key="6">
    <source>
        <dbReference type="Proteomes" id="UP000662873"/>
    </source>
</evidence>
<dbReference type="SMART" id="SM00382">
    <property type="entry name" value="AAA"/>
    <property type="match status" value="1"/>
</dbReference>
<protein>
    <submittedName>
        <fullName evidence="5">High-affinity branched-chain amino acid ABC transporter ATP-binding protein LivG</fullName>
    </submittedName>
</protein>
<keyword evidence="3 5" id="KW-0067">ATP-binding</keyword>
<dbReference type="InterPro" id="IPR027417">
    <property type="entry name" value="P-loop_NTPase"/>
</dbReference>
<feature type="domain" description="ABC transporter" evidence="4">
    <location>
        <begin position="4"/>
        <end position="252"/>
    </location>
</feature>
<dbReference type="GO" id="GO:1903806">
    <property type="term" value="P:L-isoleucine import across plasma membrane"/>
    <property type="evidence" value="ECO:0007669"/>
    <property type="project" value="TreeGrafter"/>
</dbReference>
<dbReference type="Proteomes" id="UP000662873">
    <property type="component" value="Chromosome"/>
</dbReference>
<dbReference type="Gene3D" id="3.40.50.300">
    <property type="entry name" value="P-loop containing nucleotide triphosphate hydrolases"/>
    <property type="match status" value="1"/>
</dbReference>
<dbReference type="FunFam" id="3.40.50.300:FF:000421">
    <property type="entry name" value="Branched-chain amino acid ABC transporter ATP-binding protein"/>
    <property type="match status" value="1"/>
</dbReference>
<dbReference type="GO" id="GO:0015808">
    <property type="term" value="P:L-alanine transport"/>
    <property type="evidence" value="ECO:0007669"/>
    <property type="project" value="TreeGrafter"/>
</dbReference>
<dbReference type="InterPro" id="IPR051120">
    <property type="entry name" value="ABC_AA/LPS_Transport"/>
</dbReference>
<dbReference type="CDD" id="cd03219">
    <property type="entry name" value="ABC_Mj1267_LivG_branched"/>
    <property type="match status" value="1"/>
</dbReference>
<dbReference type="GO" id="GO:0015188">
    <property type="term" value="F:L-isoleucine transmembrane transporter activity"/>
    <property type="evidence" value="ECO:0007669"/>
    <property type="project" value="TreeGrafter"/>
</dbReference>
<dbReference type="GO" id="GO:1903805">
    <property type="term" value="P:L-valine import across plasma membrane"/>
    <property type="evidence" value="ECO:0007669"/>
    <property type="project" value="TreeGrafter"/>
</dbReference>
<dbReference type="KEGG" id="npy:NPRO_19810"/>
<dbReference type="PROSITE" id="PS50893">
    <property type="entry name" value="ABC_TRANSPORTER_2"/>
    <property type="match status" value="1"/>
</dbReference>
<dbReference type="GO" id="GO:0005304">
    <property type="term" value="F:L-valine transmembrane transporter activity"/>
    <property type="evidence" value="ECO:0007669"/>
    <property type="project" value="TreeGrafter"/>
</dbReference>
<dbReference type="Pfam" id="PF00005">
    <property type="entry name" value="ABC_tran"/>
    <property type="match status" value="1"/>
</dbReference>
<evidence type="ECO:0000259" key="4">
    <source>
        <dbReference type="PROSITE" id="PS50893"/>
    </source>
</evidence>
<organism evidence="5 6">
    <name type="scientific">Candidatus Nitrosymbiomonas proteolyticus</name>
    <dbReference type="NCBI Taxonomy" id="2608984"/>
    <lineage>
        <taxon>Bacteria</taxon>
        <taxon>Bacillati</taxon>
        <taxon>Armatimonadota</taxon>
        <taxon>Armatimonadota incertae sedis</taxon>
        <taxon>Candidatus Nitrosymbiomonas</taxon>
    </lineage>
</organism>
<sequence length="254" mass="27629">MSLLSVDNLTIRFGGLVAVNNVSFAIEPGDLFGLIGPNGAGKTTVFNMVTGVYKPTSGSIQFRGASLCGLRPHQIARKGVCRTFQNIRLFGSLTALENVMVGAFLRHHCTLAEALACLPRATSETFALRQEALDLLELMNLSDVSGARAADLPYGKQRRLEIARAMATKPELILLDEPAAGMNPQESEDLLKTVRKLRDSFGKTVLLIEHDMRFVMNLCERIVVLDHGEEIAAGPPEAIRNNPKVIEAYLGEAV</sequence>
<dbReference type="GO" id="GO:0016887">
    <property type="term" value="F:ATP hydrolysis activity"/>
    <property type="evidence" value="ECO:0007669"/>
    <property type="project" value="InterPro"/>
</dbReference>
<dbReference type="PANTHER" id="PTHR45772:SF7">
    <property type="entry name" value="AMINO ACID ABC TRANSPORTER ATP-BINDING PROTEIN"/>
    <property type="match status" value="1"/>
</dbReference>
<dbReference type="Pfam" id="PF12399">
    <property type="entry name" value="BCA_ABC_TP_C"/>
    <property type="match status" value="1"/>
</dbReference>
<evidence type="ECO:0000256" key="3">
    <source>
        <dbReference type="ARBA" id="ARBA00022840"/>
    </source>
</evidence>
<evidence type="ECO:0000256" key="1">
    <source>
        <dbReference type="ARBA" id="ARBA00022448"/>
    </source>
</evidence>
<evidence type="ECO:0000313" key="5">
    <source>
        <dbReference type="EMBL" id="BBO24386.1"/>
    </source>
</evidence>
<dbReference type="GO" id="GO:0042941">
    <property type="term" value="P:D-alanine transmembrane transport"/>
    <property type="evidence" value="ECO:0007669"/>
    <property type="project" value="TreeGrafter"/>
</dbReference>
<proteinExistence type="predicted"/>
<name>A0A809S5X1_9BACT</name>